<evidence type="ECO:0000313" key="5">
    <source>
        <dbReference type="Proteomes" id="UP000683360"/>
    </source>
</evidence>
<keyword evidence="2" id="KW-0472">Membrane</keyword>
<organism evidence="4 5">
    <name type="scientific">Mytilus edulis</name>
    <name type="common">Blue mussel</name>
    <dbReference type="NCBI Taxonomy" id="6550"/>
    <lineage>
        <taxon>Eukaryota</taxon>
        <taxon>Metazoa</taxon>
        <taxon>Spiralia</taxon>
        <taxon>Lophotrochozoa</taxon>
        <taxon>Mollusca</taxon>
        <taxon>Bivalvia</taxon>
        <taxon>Autobranchia</taxon>
        <taxon>Pteriomorphia</taxon>
        <taxon>Mytilida</taxon>
        <taxon>Mytiloidea</taxon>
        <taxon>Mytilidae</taxon>
        <taxon>Mytilinae</taxon>
        <taxon>Mytilus</taxon>
    </lineage>
</organism>
<dbReference type="EMBL" id="CAJPWZ010000722">
    <property type="protein sequence ID" value="CAG2199552.1"/>
    <property type="molecule type" value="Genomic_DNA"/>
</dbReference>
<keyword evidence="1" id="KW-0479">Metal-binding</keyword>
<evidence type="ECO:0000256" key="2">
    <source>
        <dbReference type="SAM" id="Phobius"/>
    </source>
</evidence>
<dbReference type="PROSITE" id="PS50119">
    <property type="entry name" value="ZF_BBOX"/>
    <property type="match status" value="1"/>
</dbReference>
<dbReference type="GO" id="GO:0008270">
    <property type="term" value="F:zinc ion binding"/>
    <property type="evidence" value="ECO:0007669"/>
    <property type="project" value="UniProtKB-KW"/>
</dbReference>
<dbReference type="SUPFAM" id="SSF101898">
    <property type="entry name" value="NHL repeat"/>
    <property type="match status" value="1"/>
</dbReference>
<keyword evidence="5" id="KW-1185">Reference proteome</keyword>
<name>A0A8S3QVL5_MYTED</name>
<dbReference type="AlphaFoldDB" id="A0A8S3QVL5"/>
<gene>
    <name evidence="4" type="ORF">MEDL_14350</name>
</gene>
<accession>A0A8S3QVL5</accession>
<sequence>MLGRYSWTTQKDMNGFSFYVLYTVLVLHLLRPETGVNGDQFPLYIKEICEIQCSHCVMKSVYWCYECRHILCKDCLRTHNEGNKNQTHSIQPTSDRYKVIFKFCLVGHKTNISNINCLSDELLVATTNEIDKELVIFSVNGHQIDFKPLEGDAISLAVLDKDTVVVSKAGFSDFDLTKIIIQKDKFTKFSDKFSMGGDRHFPLKYTEQQLFIALHDRIKVTGANLLPSFDDIHLEFTPGDMCYNDGLQRWYCVDSHHSRLICLNRDWKEIFTFTDSKMKYAYCLDIDNDGNVLVLCQERNNSSGCVIMVNSDGTSSQFVISNIQLSGSYLYSCMCYHRYTNSLVIGVDGIVYVYRKEAEG</sequence>
<comment type="caution">
    <text evidence="4">The sequence shown here is derived from an EMBL/GenBank/DDBJ whole genome shotgun (WGS) entry which is preliminary data.</text>
</comment>
<keyword evidence="2" id="KW-0812">Transmembrane</keyword>
<dbReference type="InterPro" id="IPR000315">
    <property type="entry name" value="Znf_B-box"/>
</dbReference>
<keyword evidence="2" id="KW-1133">Transmembrane helix</keyword>
<evidence type="ECO:0000259" key="3">
    <source>
        <dbReference type="PROSITE" id="PS50119"/>
    </source>
</evidence>
<proteinExistence type="predicted"/>
<reference evidence="4" key="1">
    <citation type="submission" date="2021-03" db="EMBL/GenBank/DDBJ databases">
        <authorList>
            <person name="Bekaert M."/>
        </authorList>
    </citation>
    <scope>NUCLEOTIDE SEQUENCE</scope>
</reference>
<evidence type="ECO:0000256" key="1">
    <source>
        <dbReference type="PROSITE-ProRule" id="PRU00024"/>
    </source>
</evidence>
<feature type="transmembrane region" description="Helical" evidence="2">
    <location>
        <begin position="12"/>
        <end position="30"/>
    </location>
</feature>
<dbReference type="Proteomes" id="UP000683360">
    <property type="component" value="Unassembled WGS sequence"/>
</dbReference>
<keyword evidence="1" id="KW-0863">Zinc-finger</keyword>
<evidence type="ECO:0000313" key="4">
    <source>
        <dbReference type="EMBL" id="CAG2199552.1"/>
    </source>
</evidence>
<keyword evidence="1" id="KW-0862">Zinc</keyword>
<protein>
    <recommendedName>
        <fullName evidence="3">B box-type domain-containing protein</fullName>
    </recommendedName>
</protein>
<feature type="domain" description="B box-type" evidence="3">
    <location>
        <begin position="53"/>
        <end position="93"/>
    </location>
</feature>